<dbReference type="GO" id="GO:0000049">
    <property type="term" value="F:tRNA binding"/>
    <property type="evidence" value="ECO:0007669"/>
    <property type="project" value="UniProtKB-KW"/>
</dbReference>
<dbReference type="CDD" id="cd02801">
    <property type="entry name" value="DUS_like_FMN"/>
    <property type="match status" value="1"/>
</dbReference>
<dbReference type="InterPro" id="IPR013785">
    <property type="entry name" value="Aldolase_TIM"/>
</dbReference>
<evidence type="ECO:0000256" key="4">
    <source>
        <dbReference type="ARBA" id="ARBA00022630"/>
    </source>
</evidence>
<evidence type="ECO:0000313" key="16">
    <source>
        <dbReference type="EMBL" id="PNV66228.1"/>
    </source>
</evidence>
<keyword evidence="17" id="KW-1185">Reference proteome</keyword>
<dbReference type="Proteomes" id="UP000236488">
    <property type="component" value="Unassembled WGS sequence"/>
</dbReference>
<dbReference type="InterPro" id="IPR018517">
    <property type="entry name" value="tRNA_hU_synthase_CS"/>
</dbReference>
<dbReference type="PANTHER" id="PTHR45846">
    <property type="entry name" value="TRNA-DIHYDROURIDINE(47) SYNTHASE [NAD(P)(+)]-LIKE"/>
    <property type="match status" value="1"/>
</dbReference>
<dbReference type="NCBIfam" id="TIGR00737">
    <property type="entry name" value="nifR3_yhdG"/>
    <property type="match status" value="1"/>
</dbReference>
<feature type="binding site" evidence="14">
    <location>
        <begin position="228"/>
        <end position="229"/>
    </location>
    <ligand>
        <name>FMN</name>
        <dbReference type="ChEBI" id="CHEBI:58210"/>
    </ligand>
</feature>
<evidence type="ECO:0000256" key="13">
    <source>
        <dbReference type="PIRSR" id="PIRSR006621-1"/>
    </source>
</evidence>
<dbReference type="EC" id="1.3.1.-" evidence="12"/>
<feature type="binding site" evidence="14">
    <location>
        <position position="143"/>
    </location>
    <ligand>
        <name>FMN</name>
        <dbReference type="ChEBI" id="CHEBI:58210"/>
    </ligand>
</feature>
<name>A0A2K2U7Q2_9ACTN</name>
<dbReference type="PANTHER" id="PTHR45846:SF1">
    <property type="entry name" value="TRNA-DIHYDROURIDINE(47) SYNTHASE [NAD(P)(+)]-LIKE"/>
    <property type="match status" value="1"/>
</dbReference>
<evidence type="ECO:0000256" key="2">
    <source>
        <dbReference type="ARBA" id="ARBA00002790"/>
    </source>
</evidence>
<evidence type="ECO:0000256" key="11">
    <source>
        <dbReference type="ARBA" id="ARBA00048802"/>
    </source>
</evidence>
<evidence type="ECO:0000259" key="15">
    <source>
        <dbReference type="Pfam" id="PF01207"/>
    </source>
</evidence>
<evidence type="ECO:0000256" key="8">
    <source>
        <dbReference type="ARBA" id="ARBA00022884"/>
    </source>
</evidence>
<keyword evidence="3" id="KW-0820">tRNA-binding</keyword>
<evidence type="ECO:0000256" key="5">
    <source>
        <dbReference type="ARBA" id="ARBA00022643"/>
    </source>
</evidence>
<dbReference type="SUPFAM" id="SSF51395">
    <property type="entry name" value="FMN-linked oxidoreductases"/>
    <property type="match status" value="1"/>
</dbReference>
<keyword evidence="9 12" id="KW-0560">Oxidoreductase</keyword>
<dbReference type="PIRSF" id="PIRSF006621">
    <property type="entry name" value="Dus"/>
    <property type="match status" value="1"/>
</dbReference>
<feature type="binding site" evidence="14">
    <location>
        <position position="173"/>
    </location>
    <ligand>
        <name>FMN</name>
        <dbReference type="ChEBI" id="CHEBI:58210"/>
    </ligand>
</feature>
<evidence type="ECO:0000256" key="7">
    <source>
        <dbReference type="ARBA" id="ARBA00022857"/>
    </source>
</evidence>
<comment type="catalytic activity">
    <reaction evidence="11">
        <text>a 5,6-dihydrouridine in tRNA + NAD(+) = a uridine in tRNA + NADH + H(+)</text>
        <dbReference type="Rhea" id="RHEA:54452"/>
        <dbReference type="Rhea" id="RHEA-COMP:13339"/>
        <dbReference type="Rhea" id="RHEA-COMP:13887"/>
        <dbReference type="ChEBI" id="CHEBI:15378"/>
        <dbReference type="ChEBI" id="CHEBI:57540"/>
        <dbReference type="ChEBI" id="CHEBI:57945"/>
        <dbReference type="ChEBI" id="CHEBI:65315"/>
        <dbReference type="ChEBI" id="CHEBI:74443"/>
    </reaction>
</comment>
<sequence>MFDFPAFFSNHPLLLAPMAGVSDEAFRALCLEQGADLAYTEMVSAKGLSYANEKTRHLLSLAPGEERVAVQLFGHEPDTMAAQAAWVERQMGEALAYLDINMGCPARKIVSKGDGSALMKEPALAADIVRAVTRAVEHPVAVKFRRGWAEGDETAPEFARRMEDAGAAMVAVHGRFAEQLYRGSADWGVIARVKEAVRVPVTGNGDVRCGADAAAMVARTGCDAVMIARGAEGNPWVFAQARAALAGKPEPRAPDARERVAMARRHARLLAAREGRNIVRMRKHAMWYMAGLPGAAAARGRINACVDVEDFERVFDELLECVRAHGESGESPVLLPSSPCS</sequence>
<dbReference type="GO" id="GO:0050660">
    <property type="term" value="F:flavin adenine dinucleotide binding"/>
    <property type="evidence" value="ECO:0007669"/>
    <property type="project" value="InterPro"/>
</dbReference>
<comment type="cofactor">
    <cofactor evidence="1 12 14">
        <name>FMN</name>
        <dbReference type="ChEBI" id="CHEBI:58210"/>
    </cofactor>
</comment>
<evidence type="ECO:0000256" key="10">
    <source>
        <dbReference type="ARBA" id="ARBA00048205"/>
    </source>
</evidence>
<keyword evidence="4 12" id="KW-0285">Flavoprotein</keyword>
<dbReference type="AlphaFoldDB" id="A0A2K2U7Q2"/>
<gene>
    <name evidence="16" type="ORF">C2L80_02090</name>
</gene>
<dbReference type="InterPro" id="IPR035587">
    <property type="entry name" value="DUS-like_FMN-bd"/>
</dbReference>
<dbReference type="EMBL" id="PPEL01000005">
    <property type="protein sequence ID" value="PNV66228.1"/>
    <property type="molecule type" value="Genomic_DNA"/>
</dbReference>
<keyword evidence="5 12" id="KW-0288">FMN</keyword>
<evidence type="ECO:0000256" key="6">
    <source>
        <dbReference type="ARBA" id="ARBA00022694"/>
    </source>
</evidence>
<reference evidence="16 17" key="1">
    <citation type="journal article" date="2018" name="Int. J. Syst. Evol. Microbiol.">
        <title>Rubneribacter badeniensis gen. nov., sp. nov. and Enteroscipio rubneri gen. nov., sp. nov., new members of the Eggerthellaceae isolated from human faeces.</title>
        <authorList>
            <person name="Danylec N."/>
            <person name="Gobl A."/>
            <person name="Stoll D.A."/>
            <person name="Hetzer B."/>
            <person name="Kulling S.E."/>
            <person name="Huch M."/>
        </authorList>
    </citation>
    <scope>NUCLEOTIDE SEQUENCE [LARGE SCALE GENOMIC DNA]</scope>
    <source>
        <strain evidence="16 17">ResAG-85</strain>
    </source>
</reference>
<comment type="function">
    <text evidence="2 12">Catalyzes the synthesis of 5,6-dihydrouridine (D), a modified base found in the D-loop of most tRNAs, via the reduction of the C5-C6 double bond in target uridines.</text>
</comment>
<evidence type="ECO:0000313" key="17">
    <source>
        <dbReference type="Proteomes" id="UP000236488"/>
    </source>
</evidence>
<dbReference type="Gene3D" id="1.10.1200.80">
    <property type="entry name" value="Putative flavin oxidoreducatase, domain 2"/>
    <property type="match status" value="1"/>
</dbReference>
<evidence type="ECO:0000256" key="9">
    <source>
        <dbReference type="ARBA" id="ARBA00023002"/>
    </source>
</evidence>
<dbReference type="Pfam" id="PF01207">
    <property type="entry name" value="Dus"/>
    <property type="match status" value="1"/>
</dbReference>
<dbReference type="GO" id="GO:0017150">
    <property type="term" value="F:tRNA dihydrouridine synthase activity"/>
    <property type="evidence" value="ECO:0007669"/>
    <property type="project" value="InterPro"/>
</dbReference>
<protein>
    <recommendedName>
        <fullName evidence="12">tRNA-dihydrouridine synthase</fullName>
        <ecNumber evidence="12">1.3.1.-</ecNumber>
    </recommendedName>
</protein>
<dbReference type="InterPro" id="IPR004652">
    <property type="entry name" value="DusB-like"/>
</dbReference>
<dbReference type="PROSITE" id="PS01136">
    <property type="entry name" value="UPF0034"/>
    <property type="match status" value="1"/>
</dbReference>
<comment type="catalytic activity">
    <reaction evidence="10">
        <text>a 5,6-dihydrouridine in tRNA + NADP(+) = a uridine in tRNA + NADPH + H(+)</text>
        <dbReference type="Rhea" id="RHEA:23624"/>
        <dbReference type="Rhea" id="RHEA-COMP:13339"/>
        <dbReference type="Rhea" id="RHEA-COMP:13887"/>
        <dbReference type="ChEBI" id="CHEBI:15378"/>
        <dbReference type="ChEBI" id="CHEBI:57783"/>
        <dbReference type="ChEBI" id="CHEBI:58349"/>
        <dbReference type="ChEBI" id="CHEBI:65315"/>
        <dbReference type="ChEBI" id="CHEBI:74443"/>
    </reaction>
</comment>
<keyword evidence="6 12" id="KW-0819">tRNA processing</keyword>
<organism evidence="16 17">
    <name type="scientific">Rubneribacter badeniensis</name>
    <dbReference type="NCBI Taxonomy" id="2070688"/>
    <lineage>
        <taxon>Bacteria</taxon>
        <taxon>Bacillati</taxon>
        <taxon>Actinomycetota</taxon>
        <taxon>Coriobacteriia</taxon>
        <taxon>Eggerthellales</taxon>
        <taxon>Eggerthellaceae</taxon>
        <taxon>Rubneribacter</taxon>
    </lineage>
</organism>
<feature type="domain" description="DUS-like FMN-binding" evidence="15">
    <location>
        <begin position="14"/>
        <end position="315"/>
    </location>
</feature>
<evidence type="ECO:0000256" key="14">
    <source>
        <dbReference type="PIRSR" id="PIRSR006621-2"/>
    </source>
</evidence>
<dbReference type="InterPro" id="IPR001269">
    <property type="entry name" value="DUS_fam"/>
</dbReference>
<feature type="active site" description="Proton donor" evidence="13">
    <location>
        <position position="104"/>
    </location>
</feature>
<accession>A0A2K2U7Q2</accession>
<proteinExistence type="inferred from homology"/>
<comment type="similarity">
    <text evidence="12">Belongs to the dus family.</text>
</comment>
<dbReference type="RefSeq" id="WP_087195630.1">
    <property type="nucleotide sequence ID" value="NZ_PPEL01000005.1"/>
</dbReference>
<comment type="caution">
    <text evidence="16">The sequence shown here is derived from an EMBL/GenBank/DDBJ whole genome shotgun (WGS) entry which is preliminary data.</text>
</comment>
<keyword evidence="8" id="KW-0694">RNA-binding</keyword>
<dbReference type="InterPro" id="IPR024036">
    <property type="entry name" value="tRNA-dHydroUridine_Synthase_C"/>
</dbReference>
<keyword evidence="14" id="KW-0547">Nucleotide-binding</keyword>
<dbReference type="Gene3D" id="3.20.20.70">
    <property type="entry name" value="Aldolase class I"/>
    <property type="match status" value="1"/>
</dbReference>
<evidence type="ECO:0000256" key="3">
    <source>
        <dbReference type="ARBA" id="ARBA00022555"/>
    </source>
</evidence>
<evidence type="ECO:0000256" key="1">
    <source>
        <dbReference type="ARBA" id="ARBA00001917"/>
    </source>
</evidence>
<evidence type="ECO:0000256" key="12">
    <source>
        <dbReference type="PIRNR" id="PIRNR006621"/>
    </source>
</evidence>
<feature type="binding site" evidence="14">
    <location>
        <begin position="17"/>
        <end position="19"/>
    </location>
    <ligand>
        <name>FMN</name>
        <dbReference type="ChEBI" id="CHEBI:58210"/>
    </ligand>
</feature>
<keyword evidence="7" id="KW-0521">NADP</keyword>
<feature type="binding site" evidence="14">
    <location>
        <position position="71"/>
    </location>
    <ligand>
        <name>FMN</name>
        <dbReference type="ChEBI" id="CHEBI:58210"/>
    </ligand>
</feature>